<dbReference type="PROSITE" id="PS51257">
    <property type="entry name" value="PROKAR_LIPOPROTEIN"/>
    <property type="match status" value="1"/>
</dbReference>
<dbReference type="AlphaFoldDB" id="A0A0G0UH09"/>
<evidence type="ECO:0000256" key="3">
    <source>
        <dbReference type="ARBA" id="ARBA00023002"/>
    </source>
</evidence>
<dbReference type="InterPro" id="IPR036249">
    <property type="entry name" value="Thioredoxin-like_sf"/>
</dbReference>
<dbReference type="InterPro" id="IPR013766">
    <property type="entry name" value="Thioredoxin_domain"/>
</dbReference>
<name>A0A0G0UH09_9BACT</name>
<sequence>MGFFHRIFMVVIFVVLLPLLGAGCPSLSKKTNATITPSSKSTPQTVSFVRGNGDVTLVEYGDMECPYSKEFHETLEQIMPKYEEKIRWEYKHFPLNQHMKKATLEAEAAECAGAQGKFWEYLNQIYERTPSNNGLEEQVLFDIANELKLDQTTFNTCIADATYHDKVKKDATEAQERGALGTPFSVLVDKNGQVVEVIDGLYSQQELQDIFSNY</sequence>
<gene>
    <name evidence="7" type="ORF">UU35_C0008G0005</name>
</gene>
<evidence type="ECO:0000313" key="7">
    <source>
        <dbReference type="EMBL" id="KKR86791.1"/>
    </source>
</evidence>
<evidence type="ECO:0000256" key="5">
    <source>
        <dbReference type="ARBA" id="ARBA00023284"/>
    </source>
</evidence>
<dbReference type="PANTHER" id="PTHR13887:SF14">
    <property type="entry name" value="DISULFIDE BOND FORMATION PROTEIN D"/>
    <property type="match status" value="1"/>
</dbReference>
<proteinExistence type="inferred from homology"/>
<dbReference type="Proteomes" id="UP000034616">
    <property type="component" value="Unassembled WGS sequence"/>
</dbReference>
<dbReference type="EMBL" id="LCAH01000008">
    <property type="protein sequence ID" value="KKR86791.1"/>
    <property type="molecule type" value="Genomic_DNA"/>
</dbReference>
<organism evidence="7 8">
    <name type="scientific">Candidatus Uhrbacteria bacterium GW2011_GWC2_41_11</name>
    <dbReference type="NCBI Taxonomy" id="1618985"/>
    <lineage>
        <taxon>Bacteria</taxon>
        <taxon>Candidatus Uhriibacteriota</taxon>
    </lineage>
</organism>
<keyword evidence="2" id="KW-0732">Signal</keyword>
<evidence type="ECO:0000256" key="1">
    <source>
        <dbReference type="ARBA" id="ARBA00005791"/>
    </source>
</evidence>
<comment type="caution">
    <text evidence="7">The sequence shown here is derived from an EMBL/GenBank/DDBJ whole genome shotgun (WGS) entry which is preliminary data.</text>
</comment>
<accession>A0A0G0UH09</accession>
<keyword evidence="4" id="KW-1015">Disulfide bond</keyword>
<keyword evidence="5" id="KW-0676">Redox-active center</keyword>
<keyword evidence="3" id="KW-0560">Oxidoreductase</keyword>
<evidence type="ECO:0000259" key="6">
    <source>
        <dbReference type="PROSITE" id="PS51352"/>
    </source>
</evidence>
<dbReference type="Gene3D" id="3.40.30.10">
    <property type="entry name" value="Glutaredoxin"/>
    <property type="match status" value="1"/>
</dbReference>
<evidence type="ECO:0000256" key="2">
    <source>
        <dbReference type="ARBA" id="ARBA00022729"/>
    </source>
</evidence>
<feature type="domain" description="Thioredoxin" evidence="6">
    <location>
        <begin position="18"/>
        <end position="214"/>
    </location>
</feature>
<protein>
    <submittedName>
        <fullName evidence="7">Periplasmic thiol:disulfide interchange protein DsbA</fullName>
    </submittedName>
</protein>
<evidence type="ECO:0000256" key="4">
    <source>
        <dbReference type="ARBA" id="ARBA00023157"/>
    </source>
</evidence>
<comment type="similarity">
    <text evidence="1">Belongs to the thioredoxin family. DsbA subfamily.</text>
</comment>
<dbReference type="InterPro" id="IPR012336">
    <property type="entry name" value="Thioredoxin-like_fold"/>
</dbReference>
<reference evidence="7 8" key="1">
    <citation type="journal article" date="2015" name="Nature">
        <title>rRNA introns, odd ribosomes, and small enigmatic genomes across a large radiation of phyla.</title>
        <authorList>
            <person name="Brown C.T."/>
            <person name="Hug L.A."/>
            <person name="Thomas B.C."/>
            <person name="Sharon I."/>
            <person name="Castelle C.J."/>
            <person name="Singh A."/>
            <person name="Wilkins M.J."/>
            <person name="Williams K.H."/>
            <person name="Banfield J.F."/>
        </authorList>
    </citation>
    <scope>NUCLEOTIDE SEQUENCE [LARGE SCALE GENOMIC DNA]</scope>
</reference>
<dbReference type="Pfam" id="PF13462">
    <property type="entry name" value="Thioredoxin_4"/>
    <property type="match status" value="1"/>
</dbReference>
<dbReference type="GO" id="GO:0016491">
    <property type="term" value="F:oxidoreductase activity"/>
    <property type="evidence" value="ECO:0007669"/>
    <property type="project" value="UniProtKB-KW"/>
</dbReference>
<dbReference type="PANTHER" id="PTHR13887">
    <property type="entry name" value="GLUTATHIONE S-TRANSFERASE KAPPA"/>
    <property type="match status" value="1"/>
</dbReference>
<dbReference type="SUPFAM" id="SSF52833">
    <property type="entry name" value="Thioredoxin-like"/>
    <property type="match status" value="1"/>
</dbReference>
<evidence type="ECO:0000313" key="8">
    <source>
        <dbReference type="Proteomes" id="UP000034616"/>
    </source>
</evidence>
<dbReference type="PROSITE" id="PS51352">
    <property type="entry name" value="THIOREDOXIN_2"/>
    <property type="match status" value="1"/>
</dbReference>